<evidence type="ECO:0000256" key="2">
    <source>
        <dbReference type="SAM" id="MobiDB-lite"/>
    </source>
</evidence>
<dbReference type="PANTHER" id="PTHR12259:SF1">
    <property type="entry name" value="GH21964P"/>
    <property type="match status" value="1"/>
</dbReference>
<sequence length="317" mass="34589">MPFFNKSKKTDKKGLSRTNGSGTHNGEGTRPNQEDPTSFEPLPVTPQQGSQATHQRQSQPSMQSGTPNVAPPPSKTGVYGNAVPSTPADAKPNPTQPLVFHTQLAHGSPTGKISGFTSVKELYKKIADEFNLPEKQILFCTLNSFKVDMDNLLGGQIGLDDLIFAHVRGERKEISVQKKEPALGLTITDNGDGFAFIKRIKENSIMDKIVDVGDHIESINGNSMLKCRHFEVARMLKELPVGEVFTLTIVQPRRAFDQIAPRSKAGNQATSPAEGKVKTGKETLRLRSTGPATIQAVVSHQSYSDMLLQWSESSELL</sequence>
<proteinExistence type="inferred from homology"/>
<dbReference type="InterPro" id="IPR036034">
    <property type="entry name" value="PDZ_sf"/>
</dbReference>
<feature type="region of interest" description="Disordered" evidence="2">
    <location>
        <begin position="260"/>
        <end position="281"/>
    </location>
</feature>
<evidence type="ECO:0000313" key="4">
    <source>
        <dbReference type="EMBL" id="PIK34405.1"/>
    </source>
</evidence>
<evidence type="ECO:0000313" key="5">
    <source>
        <dbReference type="Proteomes" id="UP000230750"/>
    </source>
</evidence>
<comment type="caution">
    <text evidence="4">The sequence shown here is derived from an EMBL/GenBank/DDBJ whole genome shotgun (WGS) entry which is preliminary data.</text>
</comment>
<dbReference type="PANTHER" id="PTHR12259">
    <property type="entry name" value="RGS-GAIP INTERACTING PROTEIN GIPC"/>
    <property type="match status" value="1"/>
</dbReference>
<feature type="domain" description="PDZ" evidence="3">
    <location>
        <begin position="173"/>
        <end position="238"/>
    </location>
</feature>
<feature type="region of interest" description="Disordered" evidence="2">
    <location>
        <begin position="1"/>
        <end position="94"/>
    </location>
</feature>
<reference evidence="4 5" key="1">
    <citation type="journal article" date="2017" name="PLoS Biol.">
        <title>The sea cucumber genome provides insights into morphological evolution and visceral regeneration.</title>
        <authorList>
            <person name="Zhang X."/>
            <person name="Sun L."/>
            <person name="Yuan J."/>
            <person name="Sun Y."/>
            <person name="Gao Y."/>
            <person name="Zhang L."/>
            <person name="Li S."/>
            <person name="Dai H."/>
            <person name="Hamel J.F."/>
            <person name="Liu C."/>
            <person name="Yu Y."/>
            <person name="Liu S."/>
            <person name="Lin W."/>
            <person name="Guo K."/>
            <person name="Jin S."/>
            <person name="Xu P."/>
            <person name="Storey K.B."/>
            <person name="Huan P."/>
            <person name="Zhang T."/>
            <person name="Zhou Y."/>
            <person name="Zhang J."/>
            <person name="Lin C."/>
            <person name="Li X."/>
            <person name="Xing L."/>
            <person name="Huo D."/>
            <person name="Sun M."/>
            <person name="Wang L."/>
            <person name="Mercier A."/>
            <person name="Li F."/>
            <person name="Yang H."/>
            <person name="Xiang J."/>
        </authorList>
    </citation>
    <scope>NUCLEOTIDE SEQUENCE [LARGE SCALE GENOMIC DNA]</scope>
    <source>
        <strain evidence="4">Shaxun</strain>
        <tissue evidence="4">Muscle</tissue>
    </source>
</reference>
<protein>
    <submittedName>
        <fullName evidence="4">Putative PDZ domain-containing protein GIPC1-like</fullName>
    </submittedName>
</protein>
<dbReference type="InterPro" id="IPR056814">
    <property type="entry name" value="GIPC1-3_GH1"/>
</dbReference>
<dbReference type="Pfam" id="PF00595">
    <property type="entry name" value="PDZ"/>
    <property type="match status" value="1"/>
</dbReference>
<feature type="compositionally biased region" description="Basic residues" evidence="2">
    <location>
        <begin position="1"/>
        <end position="11"/>
    </location>
</feature>
<dbReference type="InterPro" id="IPR001478">
    <property type="entry name" value="PDZ"/>
</dbReference>
<evidence type="ECO:0000259" key="3">
    <source>
        <dbReference type="PROSITE" id="PS50106"/>
    </source>
</evidence>
<dbReference type="Gene3D" id="2.30.42.10">
    <property type="match status" value="1"/>
</dbReference>
<comment type="similarity">
    <text evidence="1">Belongs to the GIPC family.</text>
</comment>
<feature type="compositionally biased region" description="Polar residues" evidence="2">
    <location>
        <begin position="45"/>
        <end position="67"/>
    </location>
</feature>
<dbReference type="InterPro" id="IPR017379">
    <property type="entry name" value="GIPC1/2/3"/>
</dbReference>
<feature type="compositionally biased region" description="Polar residues" evidence="2">
    <location>
        <begin position="16"/>
        <end position="36"/>
    </location>
</feature>
<dbReference type="SUPFAM" id="SSF50156">
    <property type="entry name" value="PDZ domain-like"/>
    <property type="match status" value="1"/>
</dbReference>
<dbReference type="PROSITE" id="PS50106">
    <property type="entry name" value="PDZ"/>
    <property type="match status" value="1"/>
</dbReference>
<dbReference type="STRING" id="307972.A0A2G8JF95"/>
<dbReference type="Proteomes" id="UP000230750">
    <property type="component" value="Unassembled WGS sequence"/>
</dbReference>
<evidence type="ECO:0000256" key="1">
    <source>
        <dbReference type="ARBA" id="ARBA00009011"/>
    </source>
</evidence>
<dbReference type="CDD" id="cd06707">
    <property type="entry name" value="PDZ_GIPC"/>
    <property type="match status" value="1"/>
</dbReference>
<dbReference type="SMART" id="SM00228">
    <property type="entry name" value="PDZ"/>
    <property type="match status" value="1"/>
</dbReference>
<accession>A0A2G8JF95</accession>
<dbReference type="FunFam" id="2.30.42.10:FF:000097">
    <property type="entry name" value="PDZ domain-containing protein GIPC1 isoform 1"/>
    <property type="match status" value="1"/>
</dbReference>
<dbReference type="AlphaFoldDB" id="A0A2G8JF95"/>
<dbReference type="OrthoDB" id="6509831at2759"/>
<dbReference type="Pfam" id="PF25083">
    <property type="entry name" value="GIPC1_GH1"/>
    <property type="match status" value="1"/>
</dbReference>
<name>A0A2G8JF95_STIJA</name>
<gene>
    <name evidence="4" type="ORF">BSL78_28767</name>
</gene>
<keyword evidence="5" id="KW-1185">Reference proteome</keyword>
<dbReference type="EMBL" id="MRZV01002184">
    <property type="protein sequence ID" value="PIK34405.1"/>
    <property type="molecule type" value="Genomic_DNA"/>
</dbReference>
<organism evidence="4 5">
    <name type="scientific">Stichopus japonicus</name>
    <name type="common">Sea cucumber</name>
    <dbReference type="NCBI Taxonomy" id="307972"/>
    <lineage>
        <taxon>Eukaryota</taxon>
        <taxon>Metazoa</taxon>
        <taxon>Echinodermata</taxon>
        <taxon>Eleutherozoa</taxon>
        <taxon>Echinozoa</taxon>
        <taxon>Holothuroidea</taxon>
        <taxon>Aspidochirotacea</taxon>
        <taxon>Aspidochirotida</taxon>
        <taxon>Stichopodidae</taxon>
        <taxon>Apostichopus</taxon>
    </lineage>
</organism>